<protein>
    <submittedName>
        <fullName evidence="1">Uncharacterized protein</fullName>
    </submittedName>
</protein>
<organism evidence="1 2">
    <name type="scientific">Candidatus Enterococcus mangumiae</name>
    <dbReference type="NCBI Taxonomy" id="2230878"/>
    <lineage>
        <taxon>Bacteria</taxon>
        <taxon>Bacillati</taxon>
        <taxon>Bacillota</taxon>
        <taxon>Bacilli</taxon>
        <taxon>Lactobacillales</taxon>
        <taxon>Enterococcaceae</taxon>
        <taxon>Enterococcus</taxon>
    </lineage>
</organism>
<evidence type="ECO:0000313" key="2">
    <source>
        <dbReference type="Proteomes" id="UP000664360"/>
    </source>
</evidence>
<dbReference type="EMBL" id="CP147250">
    <property type="protein sequence ID" value="WYJ79786.1"/>
    <property type="molecule type" value="Genomic_DNA"/>
</dbReference>
<dbReference type="Proteomes" id="UP000664360">
    <property type="component" value="Chromosome"/>
</dbReference>
<keyword evidence="2" id="KW-1185">Reference proteome</keyword>
<proteinExistence type="predicted"/>
<name>A0ABZ2SVL7_9ENTE</name>
<evidence type="ECO:0000313" key="1">
    <source>
        <dbReference type="EMBL" id="WYJ79786.1"/>
    </source>
</evidence>
<gene>
    <name evidence="1" type="ORF">DOK79_001339</name>
</gene>
<accession>A0ABZ2SVL7</accession>
<sequence>MMKIQNYENKLIQDDIEVDYYTPITVSFSANDDKYNMDSTQ</sequence>
<reference evidence="1 2" key="1">
    <citation type="submission" date="2024-03" db="EMBL/GenBank/DDBJ databases">
        <title>The Genome Sequence of Enterococcus sp. DIV1094.</title>
        <authorList>
            <consortium name="The Broad Institute Genomics Platform"/>
            <consortium name="The Broad Institute Microbial Omics Core"/>
            <consortium name="The Broad Institute Genomic Center for Infectious Diseases"/>
            <person name="Earl A."/>
            <person name="Manson A."/>
            <person name="Gilmore M."/>
            <person name="Schwartman J."/>
            <person name="Shea T."/>
            <person name="Abouelleil A."/>
            <person name="Cao P."/>
            <person name="Chapman S."/>
            <person name="Cusick C."/>
            <person name="Young S."/>
            <person name="Neafsey D."/>
            <person name="Nusbaum C."/>
            <person name="Birren B."/>
        </authorList>
    </citation>
    <scope>NUCLEOTIDE SEQUENCE [LARGE SCALE GENOMIC DNA]</scope>
    <source>
        <strain evidence="1 2">DIV1094</strain>
    </source>
</reference>